<dbReference type="GO" id="GO:0043190">
    <property type="term" value="C:ATP-binding cassette (ABC) transporter complex"/>
    <property type="evidence" value="ECO:0007669"/>
    <property type="project" value="InterPro"/>
</dbReference>
<keyword evidence="7" id="KW-1185">Reference proteome</keyword>
<accession>A0A939MJ66</accession>
<dbReference type="InterPro" id="IPR008995">
    <property type="entry name" value="Mo/tungstate-bd_C_term_dom"/>
</dbReference>
<dbReference type="InterPro" id="IPR027417">
    <property type="entry name" value="P-loop_NTPase"/>
</dbReference>
<name>A0A939MJ66_9MICO</name>
<keyword evidence="1" id="KW-0813">Transport</keyword>
<evidence type="ECO:0000256" key="3">
    <source>
        <dbReference type="ARBA" id="ARBA00022840"/>
    </source>
</evidence>
<dbReference type="SUPFAM" id="SSF52540">
    <property type="entry name" value="P-loop containing nucleoside triphosphate hydrolases"/>
    <property type="match status" value="1"/>
</dbReference>
<dbReference type="Proteomes" id="UP000664382">
    <property type="component" value="Unassembled WGS sequence"/>
</dbReference>
<dbReference type="InterPro" id="IPR003439">
    <property type="entry name" value="ABC_transporter-like_ATP-bd"/>
</dbReference>
<keyword evidence="3 6" id="KW-0067">ATP-binding</keyword>
<dbReference type="AlphaFoldDB" id="A0A939MJ66"/>
<organism evidence="6 7">
    <name type="scientific">Leucobacter weissii</name>
    <dbReference type="NCBI Taxonomy" id="1983706"/>
    <lineage>
        <taxon>Bacteria</taxon>
        <taxon>Bacillati</taxon>
        <taxon>Actinomycetota</taxon>
        <taxon>Actinomycetes</taxon>
        <taxon>Micrococcales</taxon>
        <taxon>Microbacteriaceae</taxon>
        <taxon>Leucobacter</taxon>
    </lineage>
</organism>
<dbReference type="Pfam" id="PF00005">
    <property type="entry name" value="ABC_tran"/>
    <property type="match status" value="1"/>
</dbReference>
<evidence type="ECO:0000313" key="7">
    <source>
        <dbReference type="Proteomes" id="UP000664382"/>
    </source>
</evidence>
<proteinExistence type="predicted"/>
<dbReference type="PROSITE" id="PS50893">
    <property type="entry name" value="ABC_TRANSPORTER_2"/>
    <property type="match status" value="1"/>
</dbReference>
<dbReference type="SUPFAM" id="SSF50331">
    <property type="entry name" value="MOP-like"/>
    <property type="match status" value="1"/>
</dbReference>
<evidence type="ECO:0000259" key="5">
    <source>
        <dbReference type="PROSITE" id="PS50893"/>
    </source>
</evidence>
<comment type="caution">
    <text evidence="6">The sequence shown here is derived from an EMBL/GenBank/DDBJ whole genome shotgun (WGS) entry which is preliminary data.</text>
</comment>
<dbReference type="EC" id="7.6.2.9" evidence="4"/>
<dbReference type="GO" id="GO:0005524">
    <property type="term" value="F:ATP binding"/>
    <property type="evidence" value="ECO:0007669"/>
    <property type="project" value="UniProtKB-KW"/>
</dbReference>
<sequence>MSDVQRADARASSASEAPHALEVRGISKYYGDQAAVDDVSFALEPGTFLTMLGPSGSGKTTTLGMIAGFTLQDRGTIEVAGRDISEIPPHKRGIGVVFQNYALFPHLTVEQNVAFPLEMQGMRRRDSLRKAREALEMVELANRARHLPKQLSGGQQQRVALARAVVFEPPLLLMDEPLGALDKRLRTQMQIEIMRISRNLGSTVVYVTHDQEEALVMSDLIAVYNNGAIEQLGTSRDLYETPRTRFVADFIGESVLLPCAVGSDGSLIGTGWHGGLPERAELRDGRGVLVLRPEDLSIESVPPGERDRPRPDSIAGTVADVIYIGSALLYLVRTDDGRELEVRAPRTEAALRVSGGDHVRVGWRPGQAVVVPDDGPGARGADTGLATQQLLAAGR</sequence>
<dbReference type="InterPro" id="IPR050093">
    <property type="entry name" value="ABC_SmlMolc_Importer"/>
</dbReference>
<dbReference type="FunFam" id="3.40.50.300:FF:000425">
    <property type="entry name" value="Probable ABC transporter, ATP-binding subunit"/>
    <property type="match status" value="1"/>
</dbReference>
<evidence type="ECO:0000256" key="1">
    <source>
        <dbReference type="ARBA" id="ARBA00022448"/>
    </source>
</evidence>
<evidence type="ECO:0000313" key="6">
    <source>
        <dbReference type="EMBL" id="MBO1900975.1"/>
    </source>
</evidence>
<evidence type="ECO:0000256" key="4">
    <source>
        <dbReference type="ARBA" id="ARBA00066388"/>
    </source>
</evidence>
<dbReference type="PANTHER" id="PTHR42781:SF4">
    <property type="entry name" value="SPERMIDINE_PUTRESCINE IMPORT ATP-BINDING PROTEIN POTA"/>
    <property type="match status" value="1"/>
</dbReference>
<dbReference type="PROSITE" id="PS00211">
    <property type="entry name" value="ABC_TRANSPORTER_1"/>
    <property type="match status" value="1"/>
</dbReference>
<dbReference type="SMART" id="SM00382">
    <property type="entry name" value="AAA"/>
    <property type="match status" value="1"/>
</dbReference>
<feature type="domain" description="ABC transporter" evidence="5">
    <location>
        <begin position="21"/>
        <end position="251"/>
    </location>
</feature>
<dbReference type="Gene3D" id="3.40.50.300">
    <property type="entry name" value="P-loop containing nucleotide triphosphate hydrolases"/>
    <property type="match status" value="1"/>
</dbReference>
<dbReference type="PANTHER" id="PTHR42781">
    <property type="entry name" value="SPERMIDINE/PUTRESCINE IMPORT ATP-BINDING PROTEIN POTA"/>
    <property type="match status" value="1"/>
</dbReference>
<dbReference type="InterPro" id="IPR003593">
    <property type="entry name" value="AAA+_ATPase"/>
</dbReference>
<dbReference type="Pfam" id="PF08402">
    <property type="entry name" value="TOBE_2"/>
    <property type="match status" value="1"/>
</dbReference>
<dbReference type="EMBL" id="JAGDYM010000004">
    <property type="protein sequence ID" value="MBO1900975.1"/>
    <property type="molecule type" value="Genomic_DNA"/>
</dbReference>
<evidence type="ECO:0000256" key="2">
    <source>
        <dbReference type="ARBA" id="ARBA00022741"/>
    </source>
</evidence>
<protein>
    <recommendedName>
        <fullName evidence="4">ABC-type quaternary amine transporter</fullName>
        <ecNumber evidence="4">7.6.2.9</ecNumber>
    </recommendedName>
</protein>
<dbReference type="InterPro" id="IPR013611">
    <property type="entry name" value="Transp-assoc_OB_typ2"/>
</dbReference>
<keyword evidence="2" id="KW-0547">Nucleotide-binding</keyword>
<dbReference type="InterPro" id="IPR017871">
    <property type="entry name" value="ABC_transporter-like_CS"/>
</dbReference>
<dbReference type="RefSeq" id="WP_208095942.1">
    <property type="nucleotide sequence ID" value="NZ_JAGDYM010000004.1"/>
</dbReference>
<dbReference type="GO" id="GO:0016887">
    <property type="term" value="F:ATP hydrolysis activity"/>
    <property type="evidence" value="ECO:0007669"/>
    <property type="project" value="InterPro"/>
</dbReference>
<dbReference type="GO" id="GO:0015418">
    <property type="term" value="F:ABC-type quaternary ammonium compound transporting activity"/>
    <property type="evidence" value="ECO:0007669"/>
    <property type="project" value="UniProtKB-EC"/>
</dbReference>
<reference evidence="6" key="1">
    <citation type="submission" date="2021-03" db="EMBL/GenBank/DDBJ databases">
        <title>Leucobacter chromiisoli sp. nov., isolated from chromium-containing soil of chemical plant.</title>
        <authorList>
            <person name="Xu Z."/>
        </authorList>
    </citation>
    <scope>NUCLEOTIDE SEQUENCE</scope>
    <source>
        <strain evidence="6">S27</strain>
    </source>
</reference>
<gene>
    <name evidence="6" type="ORF">J4H92_03305</name>
</gene>